<dbReference type="GO" id="GO:0016020">
    <property type="term" value="C:membrane"/>
    <property type="evidence" value="ECO:0007669"/>
    <property type="project" value="TreeGrafter"/>
</dbReference>
<keyword evidence="4 5" id="KW-0067">ATP-binding</keyword>
<dbReference type="AlphaFoldDB" id="I7MLU4"/>
<evidence type="ECO:0000256" key="5">
    <source>
        <dbReference type="PROSITE-ProRule" id="PRU10141"/>
    </source>
</evidence>
<dbReference type="GO" id="GO:0000407">
    <property type="term" value="C:phagophore assembly site"/>
    <property type="evidence" value="ECO:0007669"/>
    <property type="project" value="TreeGrafter"/>
</dbReference>
<dbReference type="SMR" id="I7MLU4"/>
<dbReference type="RefSeq" id="XP_001023328.2">
    <property type="nucleotide sequence ID" value="XM_001023328.3"/>
</dbReference>
<feature type="domain" description="Protein kinase" evidence="6">
    <location>
        <begin position="27"/>
        <end position="293"/>
    </location>
</feature>
<evidence type="ECO:0000259" key="6">
    <source>
        <dbReference type="PROSITE" id="PS50011"/>
    </source>
</evidence>
<keyword evidence="1" id="KW-0808">Transferase</keyword>
<evidence type="ECO:0000256" key="2">
    <source>
        <dbReference type="ARBA" id="ARBA00022741"/>
    </source>
</evidence>
<dbReference type="GO" id="GO:0010506">
    <property type="term" value="P:regulation of autophagy"/>
    <property type="evidence" value="ECO:0007669"/>
    <property type="project" value="InterPro"/>
</dbReference>
<evidence type="ECO:0000313" key="8">
    <source>
        <dbReference type="Proteomes" id="UP000009168"/>
    </source>
</evidence>
<gene>
    <name evidence="7" type="ORF">TTHERM_00444650</name>
</gene>
<evidence type="ECO:0000256" key="3">
    <source>
        <dbReference type="ARBA" id="ARBA00022777"/>
    </source>
</evidence>
<dbReference type="PANTHER" id="PTHR24348">
    <property type="entry name" value="SERINE/THREONINE-PROTEIN KINASE UNC-51-RELATED"/>
    <property type="match status" value="1"/>
</dbReference>
<proteinExistence type="predicted"/>
<dbReference type="PANTHER" id="PTHR24348:SF22">
    <property type="entry name" value="NON-SPECIFIC SERINE_THREONINE PROTEIN KINASE"/>
    <property type="match status" value="1"/>
</dbReference>
<evidence type="ECO:0000256" key="4">
    <source>
        <dbReference type="ARBA" id="ARBA00022840"/>
    </source>
</evidence>
<dbReference type="PROSITE" id="PS00108">
    <property type="entry name" value="PROTEIN_KINASE_ST"/>
    <property type="match status" value="1"/>
</dbReference>
<keyword evidence="3 7" id="KW-0418">Kinase</keyword>
<dbReference type="Proteomes" id="UP000009168">
    <property type="component" value="Unassembled WGS sequence"/>
</dbReference>
<dbReference type="EMBL" id="GG662504">
    <property type="protein sequence ID" value="EAS03083.2"/>
    <property type="molecule type" value="Genomic_DNA"/>
</dbReference>
<organism evidence="7 8">
    <name type="scientific">Tetrahymena thermophila (strain SB210)</name>
    <dbReference type="NCBI Taxonomy" id="312017"/>
    <lineage>
        <taxon>Eukaryota</taxon>
        <taxon>Sar</taxon>
        <taxon>Alveolata</taxon>
        <taxon>Ciliophora</taxon>
        <taxon>Intramacronucleata</taxon>
        <taxon>Oligohymenophorea</taxon>
        <taxon>Hymenostomatida</taxon>
        <taxon>Tetrahymenina</taxon>
        <taxon>Tetrahymenidae</taxon>
        <taxon>Tetrahymena</taxon>
    </lineage>
</organism>
<dbReference type="InterPro" id="IPR045269">
    <property type="entry name" value="Atg1-like"/>
</dbReference>
<dbReference type="GeneID" id="7823357"/>
<evidence type="ECO:0000313" key="7">
    <source>
        <dbReference type="EMBL" id="EAS03083.2"/>
    </source>
</evidence>
<dbReference type="SMART" id="SM00220">
    <property type="entry name" value="S_TKc"/>
    <property type="match status" value="1"/>
</dbReference>
<dbReference type="InterPro" id="IPR017441">
    <property type="entry name" value="Protein_kinase_ATP_BS"/>
</dbReference>
<dbReference type="Pfam" id="PF00069">
    <property type="entry name" value="Pkinase"/>
    <property type="match status" value="1"/>
</dbReference>
<dbReference type="GO" id="GO:0005829">
    <property type="term" value="C:cytosol"/>
    <property type="evidence" value="ECO:0007669"/>
    <property type="project" value="TreeGrafter"/>
</dbReference>
<dbReference type="SUPFAM" id="SSF56112">
    <property type="entry name" value="Protein kinase-like (PK-like)"/>
    <property type="match status" value="1"/>
</dbReference>
<keyword evidence="2 5" id="KW-0547">Nucleotide-binding</keyword>
<name>I7MLU4_TETTS</name>
<dbReference type="InterPro" id="IPR000719">
    <property type="entry name" value="Prot_kinase_dom"/>
</dbReference>
<dbReference type="Gene3D" id="1.10.510.10">
    <property type="entry name" value="Transferase(Phosphotransferase) domain 1"/>
    <property type="match status" value="1"/>
</dbReference>
<dbReference type="PROSITE" id="PS50011">
    <property type="entry name" value="PROTEIN_KINASE_DOM"/>
    <property type="match status" value="1"/>
</dbReference>
<dbReference type="GO" id="GO:0005776">
    <property type="term" value="C:autophagosome"/>
    <property type="evidence" value="ECO:0007669"/>
    <property type="project" value="TreeGrafter"/>
</dbReference>
<dbReference type="InterPro" id="IPR011009">
    <property type="entry name" value="Kinase-like_dom_sf"/>
</dbReference>
<accession>I7MLU4</accession>
<dbReference type="OrthoDB" id="284448at2759"/>
<dbReference type="InParanoid" id="I7MLU4"/>
<evidence type="ECO:0000256" key="1">
    <source>
        <dbReference type="ARBA" id="ARBA00022679"/>
    </source>
</evidence>
<sequence length="629" mass="74618">MATKKEKGLQVVRFNGRKYFVLGKWMYNENSKLGAGGFGAVYKGLEVPLEGQTLKDEYVAIKHVEIQEGIKNTVNNIELESVRQEIVTLQQLDHPNIVQLIDVKKNKDNVYMVMEFCQHGDLEQFFNRKKESPNPKKLTELEIRFYFSQIIEAFKYLRSKNLIHRDIKPQNILVKNDVWKVADFGFAKKTTSNELTDFYGTLATLAPQVMLQNYNHKCDIYSLGATLYWILYNQFPYKETNQKRLLEQMEKNPVKCPKEPHYSEELKNIVERMLIFDQNDRIDWEEIFQSKIFKQKHILETGQLNVINIINYDDLKENLDKKVELWKGLNIDEIDQDTLEKAENKVQQQIQQIDDKAKISDTVFRLQKRVEFEKGKGIFLRRVFERVGHYSVNGRVIFQKHIHIIKDLLTITRYGLYKYQRMCIKHIIDRLSSQQKQFDFTDQDWSYIIKSKQVPQIFLNGLQSDIGYISLDDKEMNKVAKKYQDIEIPKQIKDIITPIFWSNDYTYNVDFLVQLLLIIKLLIQHLYPELEKYKYANLQSSLNISDTLYLVDDLLIVLNLDNVFEWNESDIINFNTFLQQHQEGKTSQQVSENSEEAQKQFEIFNQVNNRVKLAYEIFLKERDQRKIIQ</sequence>
<dbReference type="STRING" id="312017.I7MLU4"/>
<dbReference type="GO" id="GO:0005524">
    <property type="term" value="F:ATP binding"/>
    <property type="evidence" value="ECO:0007669"/>
    <property type="project" value="UniProtKB-UniRule"/>
</dbReference>
<protein>
    <submittedName>
        <fullName evidence="7">Serine/Threonine kinase domain protein</fullName>
    </submittedName>
</protein>
<dbReference type="InterPro" id="IPR008271">
    <property type="entry name" value="Ser/Thr_kinase_AS"/>
</dbReference>
<feature type="binding site" evidence="5">
    <location>
        <position position="62"/>
    </location>
    <ligand>
        <name>ATP</name>
        <dbReference type="ChEBI" id="CHEBI:30616"/>
    </ligand>
</feature>
<dbReference type="PROSITE" id="PS00107">
    <property type="entry name" value="PROTEIN_KINASE_ATP"/>
    <property type="match status" value="1"/>
</dbReference>
<dbReference type="GO" id="GO:0004674">
    <property type="term" value="F:protein serine/threonine kinase activity"/>
    <property type="evidence" value="ECO:0007669"/>
    <property type="project" value="InterPro"/>
</dbReference>
<dbReference type="KEGG" id="tet:TTHERM_00444650"/>
<keyword evidence="8" id="KW-1185">Reference proteome</keyword>
<reference evidence="8" key="1">
    <citation type="journal article" date="2006" name="PLoS Biol.">
        <title>Macronuclear genome sequence of the ciliate Tetrahymena thermophila, a model eukaryote.</title>
        <authorList>
            <person name="Eisen J.A."/>
            <person name="Coyne R.S."/>
            <person name="Wu M."/>
            <person name="Wu D."/>
            <person name="Thiagarajan M."/>
            <person name="Wortman J.R."/>
            <person name="Badger J.H."/>
            <person name="Ren Q."/>
            <person name="Amedeo P."/>
            <person name="Jones K.M."/>
            <person name="Tallon L.J."/>
            <person name="Delcher A.L."/>
            <person name="Salzberg S.L."/>
            <person name="Silva J.C."/>
            <person name="Haas B.J."/>
            <person name="Majoros W.H."/>
            <person name="Farzad M."/>
            <person name="Carlton J.M."/>
            <person name="Smith R.K. Jr."/>
            <person name="Garg J."/>
            <person name="Pearlman R.E."/>
            <person name="Karrer K.M."/>
            <person name="Sun L."/>
            <person name="Manning G."/>
            <person name="Elde N.C."/>
            <person name="Turkewitz A.P."/>
            <person name="Asai D.J."/>
            <person name="Wilkes D.E."/>
            <person name="Wang Y."/>
            <person name="Cai H."/>
            <person name="Collins K."/>
            <person name="Stewart B.A."/>
            <person name="Lee S.R."/>
            <person name="Wilamowska K."/>
            <person name="Weinberg Z."/>
            <person name="Ruzzo W.L."/>
            <person name="Wloga D."/>
            <person name="Gaertig J."/>
            <person name="Frankel J."/>
            <person name="Tsao C.-C."/>
            <person name="Gorovsky M.A."/>
            <person name="Keeling P.J."/>
            <person name="Waller R.F."/>
            <person name="Patron N.J."/>
            <person name="Cherry J.M."/>
            <person name="Stover N.A."/>
            <person name="Krieger C.J."/>
            <person name="del Toro C."/>
            <person name="Ryder H.F."/>
            <person name="Williamson S.C."/>
            <person name="Barbeau R.A."/>
            <person name="Hamilton E.P."/>
            <person name="Orias E."/>
        </authorList>
    </citation>
    <scope>NUCLEOTIDE SEQUENCE [LARGE SCALE GENOMIC DNA]</scope>
    <source>
        <strain evidence="8">SB210</strain>
    </source>
</reference>
<dbReference type="GO" id="GO:0000045">
    <property type="term" value="P:autophagosome assembly"/>
    <property type="evidence" value="ECO:0007669"/>
    <property type="project" value="TreeGrafter"/>
</dbReference>